<comment type="caution">
    <text evidence="7">The sequence shown here is derived from an EMBL/GenBank/DDBJ whole genome shotgun (WGS) entry which is preliminary data.</text>
</comment>
<evidence type="ECO:0000313" key="7">
    <source>
        <dbReference type="EMBL" id="KAK3028788.1"/>
    </source>
</evidence>
<evidence type="ECO:0000256" key="2">
    <source>
        <dbReference type="ARBA" id="ARBA00023015"/>
    </source>
</evidence>
<keyword evidence="2" id="KW-0805">Transcription regulation</keyword>
<proteinExistence type="predicted"/>
<dbReference type="SUPFAM" id="SSF55455">
    <property type="entry name" value="SRF-like"/>
    <property type="match status" value="1"/>
</dbReference>
<dbReference type="GO" id="GO:0003677">
    <property type="term" value="F:DNA binding"/>
    <property type="evidence" value="ECO:0007669"/>
    <property type="project" value="UniProtKB-KW"/>
</dbReference>
<evidence type="ECO:0000256" key="4">
    <source>
        <dbReference type="ARBA" id="ARBA00023163"/>
    </source>
</evidence>
<keyword evidence="8" id="KW-1185">Reference proteome</keyword>
<evidence type="ECO:0000256" key="5">
    <source>
        <dbReference type="ARBA" id="ARBA00023242"/>
    </source>
</evidence>
<dbReference type="GO" id="GO:0005634">
    <property type="term" value="C:nucleus"/>
    <property type="evidence" value="ECO:0007669"/>
    <property type="project" value="UniProtKB-SubCell"/>
</dbReference>
<evidence type="ECO:0000313" key="8">
    <source>
        <dbReference type="Proteomes" id="UP001188597"/>
    </source>
</evidence>
<dbReference type="Pfam" id="PF00319">
    <property type="entry name" value="SRF-TF"/>
    <property type="match status" value="1"/>
</dbReference>
<name>A0AA88WKI2_9ASTE</name>
<dbReference type="Proteomes" id="UP001188597">
    <property type="component" value="Unassembled WGS sequence"/>
</dbReference>
<accession>A0AA88WKI2</accession>
<dbReference type="AlphaFoldDB" id="A0AA88WKI2"/>
<dbReference type="GO" id="GO:0046983">
    <property type="term" value="F:protein dimerization activity"/>
    <property type="evidence" value="ECO:0007669"/>
    <property type="project" value="InterPro"/>
</dbReference>
<gene>
    <name evidence="7" type="ORF">RJ639_039054</name>
</gene>
<evidence type="ECO:0000256" key="3">
    <source>
        <dbReference type="ARBA" id="ARBA00023125"/>
    </source>
</evidence>
<comment type="subcellular location">
    <subcellularLocation>
        <location evidence="1">Nucleus</location>
    </subcellularLocation>
</comment>
<protein>
    <recommendedName>
        <fullName evidence="6">MADS-box domain-containing protein</fullName>
    </recommendedName>
</protein>
<organism evidence="7 8">
    <name type="scientific">Escallonia herrerae</name>
    <dbReference type="NCBI Taxonomy" id="1293975"/>
    <lineage>
        <taxon>Eukaryota</taxon>
        <taxon>Viridiplantae</taxon>
        <taxon>Streptophyta</taxon>
        <taxon>Embryophyta</taxon>
        <taxon>Tracheophyta</taxon>
        <taxon>Spermatophyta</taxon>
        <taxon>Magnoliopsida</taxon>
        <taxon>eudicotyledons</taxon>
        <taxon>Gunneridae</taxon>
        <taxon>Pentapetalae</taxon>
        <taxon>asterids</taxon>
        <taxon>campanulids</taxon>
        <taxon>Escalloniales</taxon>
        <taxon>Escalloniaceae</taxon>
        <taxon>Escallonia</taxon>
    </lineage>
</organism>
<evidence type="ECO:0000256" key="1">
    <source>
        <dbReference type="ARBA" id="ARBA00004123"/>
    </source>
</evidence>
<dbReference type="SMART" id="SM00432">
    <property type="entry name" value="MADS"/>
    <property type="match status" value="1"/>
</dbReference>
<dbReference type="PRINTS" id="PR00404">
    <property type="entry name" value="MADSDOMAIN"/>
</dbReference>
<dbReference type="EMBL" id="JAVXUP010000403">
    <property type="protein sequence ID" value="KAK3028788.1"/>
    <property type="molecule type" value="Genomic_DNA"/>
</dbReference>
<keyword evidence="5" id="KW-0539">Nucleus</keyword>
<dbReference type="Gene3D" id="3.40.1810.10">
    <property type="entry name" value="Transcription factor, MADS-box"/>
    <property type="match status" value="1"/>
</dbReference>
<dbReference type="InterPro" id="IPR002100">
    <property type="entry name" value="TF_MADSbox"/>
</dbReference>
<feature type="domain" description="MADS-box" evidence="6">
    <location>
        <begin position="9"/>
        <end position="44"/>
    </location>
</feature>
<dbReference type="PROSITE" id="PS50066">
    <property type="entry name" value="MADS_BOX_2"/>
    <property type="match status" value="1"/>
</dbReference>
<keyword evidence="3" id="KW-0238">DNA-binding</keyword>
<reference evidence="7" key="1">
    <citation type="submission" date="2022-12" db="EMBL/GenBank/DDBJ databases">
        <title>Draft genome assemblies for two species of Escallonia (Escalloniales).</title>
        <authorList>
            <person name="Chanderbali A."/>
            <person name="Dervinis C."/>
            <person name="Anghel I."/>
            <person name="Soltis D."/>
            <person name="Soltis P."/>
            <person name="Zapata F."/>
        </authorList>
    </citation>
    <scope>NUCLEOTIDE SEQUENCE</scope>
    <source>
        <strain evidence="7">UCBG64.0493</strain>
        <tissue evidence="7">Leaf</tissue>
    </source>
</reference>
<evidence type="ECO:0000259" key="6">
    <source>
        <dbReference type="PROSITE" id="PS50066"/>
    </source>
</evidence>
<keyword evidence="4" id="KW-0804">Transcription</keyword>
<sequence length="102" mass="11291">MLPSPSVSSGLFMKASELSVLCGGDITVFVRSPSNKVYAFGSPSAKAVINRYDTVNSFLREGNAHAKVDCNKKMYFETVGKSKAEQRRAKRIKEKPKGRGFW</sequence>
<dbReference type="InterPro" id="IPR036879">
    <property type="entry name" value="TF_MADSbox_sf"/>
</dbReference>